<protein>
    <recommendedName>
        <fullName evidence="2">Xcc1710-like domain-containing protein</fullName>
    </recommendedName>
</protein>
<organism evidence="1">
    <name type="scientific">Dechloromonas aromatica (strain RCB)</name>
    <dbReference type="NCBI Taxonomy" id="159087"/>
    <lineage>
        <taxon>Bacteria</taxon>
        <taxon>Pseudomonadati</taxon>
        <taxon>Pseudomonadota</taxon>
        <taxon>Betaproteobacteria</taxon>
        <taxon>Rhodocyclales</taxon>
        <taxon>Azonexaceae</taxon>
        <taxon>Dechloromonas</taxon>
    </lineage>
</organism>
<dbReference type="EMBL" id="CP000089">
    <property type="protein sequence ID" value="AAZ47124.1"/>
    <property type="molecule type" value="Genomic_DNA"/>
</dbReference>
<dbReference type="STRING" id="159087.Daro_2388"/>
<accession>Q47DF7</accession>
<evidence type="ECO:0008006" key="2">
    <source>
        <dbReference type="Google" id="ProtNLM"/>
    </source>
</evidence>
<dbReference type="InterPro" id="IPR036748">
    <property type="entry name" value="MTH938-like_sf"/>
</dbReference>
<dbReference type="Gene3D" id="3.40.1230.10">
    <property type="entry name" value="MTH938-like"/>
    <property type="match status" value="1"/>
</dbReference>
<sequence length="138" mass="15176">MVHRNFARTFWNDPAVKLHIPNTAGLNLFTAYGDDYIAVNQEKYSTNLILLPESIIPDWTSAKLESLTEADMQRLLELGTEIILLGTGSRLRFPPGALLRPFAAAGIGLDVMDLQAACRTYNILAAEGRKVAAALIFD</sequence>
<dbReference type="InterPro" id="IPR007523">
    <property type="entry name" value="NDUFAF3/AAMDC"/>
</dbReference>
<dbReference type="HOGENOM" id="CLU_074390_2_1_4"/>
<dbReference type="PANTHER" id="PTHR21192">
    <property type="entry name" value="NUCLEAR PROTEIN E3-3"/>
    <property type="match status" value="1"/>
</dbReference>
<evidence type="ECO:0000313" key="1">
    <source>
        <dbReference type="EMBL" id="AAZ47124.1"/>
    </source>
</evidence>
<proteinExistence type="predicted"/>
<reference evidence="1" key="1">
    <citation type="submission" date="2005-08" db="EMBL/GenBank/DDBJ databases">
        <title>Complete sequence of Dechloromonas aromatica RCB.</title>
        <authorList>
            <person name="Salinero K.K."/>
            <person name="Copeland A."/>
            <person name="Lucas S."/>
            <person name="Lapidus A."/>
            <person name="Barry K."/>
            <person name="Detter J.C."/>
            <person name="Glavina T."/>
            <person name="Hammon N."/>
            <person name="Israni S."/>
            <person name="Pitluck S."/>
            <person name="Di Bartolo G."/>
            <person name="Trong S."/>
            <person name="Schmutz J."/>
            <person name="Larimer F."/>
            <person name="Land M."/>
            <person name="Ivanova N."/>
            <person name="Richardson P."/>
        </authorList>
    </citation>
    <scope>NUCLEOTIDE SEQUENCE</scope>
    <source>
        <strain evidence="1">RCB</strain>
    </source>
</reference>
<dbReference type="CDD" id="cd05560">
    <property type="entry name" value="Xcc1710_like"/>
    <property type="match status" value="1"/>
</dbReference>
<dbReference type="Pfam" id="PF04430">
    <property type="entry name" value="DUF498"/>
    <property type="match status" value="1"/>
</dbReference>
<dbReference type="PANTHER" id="PTHR21192:SF2">
    <property type="entry name" value="NADH DEHYDROGENASE [UBIQUINONE] 1 ALPHA SUBCOMPLEX ASSEMBLY FACTOR 3"/>
    <property type="match status" value="1"/>
</dbReference>
<name>Q47DF7_DECAR</name>
<dbReference type="SUPFAM" id="SSF64076">
    <property type="entry name" value="MTH938-like"/>
    <property type="match status" value="1"/>
</dbReference>
<gene>
    <name evidence="1" type="ordered locus">Daro_2388</name>
</gene>
<dbReference type="AlphaFoldDB" id="Q47DF7"/>
<dbReference type="eggNOG" id="COG3737">
    <property type="taxonomic scope" value="Bacteria"/>
</dbReference>
<dbReference type="KEGG" id="dar:Daro_2388"/>